<proteinExistence type="predicted"/>
<name>A0A9X0D6I1_9CNID</name>
<keyword evidence="3" id="KW-1185">Reference proteome</keyword>
<protein>
    <submittedName>
        <fullName evidence="2">Uncharacterized protein</fullName>
    </submittedName>
</protein>
<evidence type="ECO:0000313" key="2">
    <source>
        <dbReference type="EMBL" id="KAJ7388286.1"/>
    </source>
</evidence>
<comment type="caution">
    <text evidence="2">The sequence shown here is derived from an EMBL/GenBank/DDBJ whole genome shotgun (WGS) entry which is preliminary data.</text>
</comment>
<organism evidence="2 3">
    <name type="scientific">Desmophyllum pertusum</name>
    <dbReference type="NCBI Taxonomy" id="174260"/>
    <lineage>
        <taxon>Eukaryota</taxon>
        <taxon>Metazoa</taxon>
        <taxon>Cnidaria</taxon>
        <taxon>Anthozoa</taxon>
        <taxon>Hexacorallia</taxon>
        <taxon>Scleractinia</taxon>
        <taxon>Caryophylliina</taxon>
        <taxon>Caryophylliidae</taxon>
        <taxon>Desmophyllum</taxon>
    </lineage>
</organism>
<evidence type="ECO:0000256" key="1">
    <source>
        <dbReference type="SAM" id="MobiDB-lite"/>
    </source>
</evidence>
<dbReference type="AlphaFoldDB" id="A0A9X0D6I1"/>
<feature type="region of interest" description="Disordered" evidence="1">
    <location>
        <begin position="30"/>
        <end position="77"/>
    </location>
</feature>
<accession>A0A9X0D6I1</accession>
<reference evidence="2" key="1">
    <citation type="submission" date="2023-01" db="EMBL/GenBank/DDBJ databases">
        <title>Genome assembly of the deep-sea coral Lophelia pertusa.</title>
        <authorList>
            <person name="Herrera S."/>
            <person name="Cordes E."/>
        </authorList>
    </citation>
    <scope>NUCLEOTIDE SEQUENCE</scope>
    <source>
        <strain evidence="2">USNM1676648</strain>
        <tissue evidence="2">Polyp</tissue>
    </source>
</reference>
<dbReference type="Proteomes" id="UP001163046">
    <property type="component" value="Unassembled WGS sequence"/>
</dbReference>
<sequence>MKSMKINGLKPVSQHMAKKVSTCCQSNLIPTTLHPTTKAPESLSVESDSESDDSKGNSNTESPLRMPRKPRNQERQRKTKVFNIIQIVTDVNAWRIAWRGFTLDHTRLIQEGIDDETNGQWKKPVEDASEKAVGSNDLTSNAGDNNLAPVELDKLSVGQYVALDKAEWSNRPLIEHVENTAPIP</sequence>
<dbReference type="EMBL" id="MU825515">
    <property type="protein sequence ID" value="KAJ7388286.1"/>
    <property type="molecule type" value="Genomic_DNA"/>
</dbReference>
<gene>
    <name evidence="2" type="ORF">OS493_038775</name>
</gene>
<evidence type="ECO:0000313" key="3">
    <source>
        <dbReference type="Proteomes" id="UP001163046"/>
    </source>
</evidence>